<dbReference type="SUPFAM" id="SSF50156">
    <property type="entry name" value="PDZ domain-like"/>
    <property type="match status" value="2"/>
</dbReference>
<dbReference type="InterPro" id="IPR001478">
    <property type="entry name" value="PDZ"/>
</dbReference>
<dbReference type="GeneTree" id="ENSGT00940000158634"/>
<dbReference type="SMART" id="SM00228">
    <property type="entry name" value="PDZ"/>
    <property type="match status" value="2"/>
</dbReference>
<dbReference type="SUPFAM" id="SSF52540">
    <property type="entry name" value="P-loop containing nucleoside triphosphate hydrolases"/>
    <property type="match status" value="1"/>
</dbReference>
<dbReference type="InterPro" id="IPR008144">
    <property type="entry name" value="Guanylate_kin-like_dom"/>
</dbReference>
<evidence type="ECO:0000256" key="9">
    <source>
        <dbReference type="ARBA" id="ARBA00022949"/>
    </source>
</evidence>
<dbReference type="InterPro" id="IPR027417">
    <property type="entry name" value="P-loop_NTPase"/>
</dbReference>
<feature type="domain" description="PDZ" evidence="15">
    <location>
        <begin position="329"/>
        <end position="409"/>
    </location>
</feature>
<dbReference type="GO" id="GO:0005886">
    <property type="term" value="C:plasma membrane"/>
    <property type="evidence" value="ECO:0007669"/>
    <property type="project" value="UniProtKB-SubCell"/>
</dbReference>
<dbReference type="InterPro" id="IPR001452">
    <property type="entry name" value="SH3_domain"/>
</dbReference>
<comment type="similarity">
    <text evidence="3">Belongs to the MAGUK family.</text>
</comment>
<feature type="domain" description="SH3" evidence="13">
    <location>
        <begin position="423"/>
        <end position="491"/>
    </location>
</feature>
<evidence type="ECO:0000256" key="7">
    <source>
        <dbReference type="ARBA" id="ARBA00022553"/>
    </source>
</evidence>
<dbReference type="Gene3D" id="3.40.50.300">
    <property type="entry name" value="P-loop containing nucleotide triphosphate hydrolases"/>
    <property type="match status" value="1"/>
</dbReference>
<keyword evidence="6" id="KW-1003">Cell membrane</keyword>
<dbReference type="InterPro" id="IPR036034">
    <property type="entry name" value="PDZ_sf"/>
</dbReference>
<feature type="compositionally biased region" description="Acidic residues" evidence="12">
    <location>
        <begin position="278"/>
        <end position="287"/>
    </location>
</feature>
<dbReference type="FunFam" id="3.40.50.300:FF:000110">
    <property type="entry name" value="tight junction protein ZO-1 isoform X1"/>
    <property type="match status" value="1"/>
</dbReference>
<dbReference type="Pfam" id="PF07653">
    <property type="entry name" value="SH3_2"/>
    <property type="match status" value="1"/>
</dbReference>
<evidence type="ECO:0000313" key="16">
    <source>
        <dbReference type="Ensembl" id="ENSSAUP00010024694.1"/>
    </source>
</evidence>
<dbReference type="Gene3D" id="2.30.30.40">
    <property type="entry name" value="SH3 Domains"/>
    <property type="match status" value="1"/>
</dbReference>
<evidence type="ECO:0000259" key="14">
    <source>
        <dbReference type="PROSITE" id="PS50052"/>
    </source>
</evidence>
<dbReference type="Gene3D" id="2.30.42.10">
    <property type="match status" value="2"/>
</dbReference>
<dbReference type="Ensembl" id="ENSSAUT00010026086.1">
    <property type="protein sequence ID" value="ENSSAUP00010024694.1"/>
    <property type="gene ID" value="ENSSAUG00010010715.1"/>
</dbReference>
<evidence type="ECO:0000256" key="11">
    <source>
        <dbReference type="PROSITE-ProRule" id="PRU00192"/>
    </source>
</evidence>
<proteinExistence type="inferred from homology"/>
<evidence type="ECO:0000256" key="4">
    <source>
        <dbReference type="ARBA" id="ARBA00022427"/>
    </source>
</evidence>
<evidence type="ECO:0000256" key="6">
    <source>
        <dbReference type="ARBA" id="ARBA00022475"/>
    </source>
</evidence>
<keyword evidence="4" id="KW-0796">Tight junction</keyword>
<evidence type="ECO:0000256" key="10">
    <source>
        <dbReference type="ARBA" id="ARBA00023136"/>
    </source>
</evidence>
<evidence type="ECO:0000256" key="2">
    <source>
        <dbReference type="ARBA" id="ARBA00004435"/>
    </source>
</evidence>
<dbReference type="GO" id="GO:0005923">
    <property type="term" value="C:bicellular tight junction"/>
    <property type="evidence" value="ECO:0007669"/>
    <property type="project" value="UniProtKB-SubCell"/>
</dbReference>
<dbReference type="Proteomes" id="UP000472265">
    <property type="component" value="Chromosome 5"/>
</dbReference>
<evidence type="ECO:0000259" key="15">
    <source>
        <dbReference type="PROSITE" id="PS50106"/>
    </source>
</evidence>
<keyword evidence="17" id="KW-1185">Reference proteome</keyword>
<dbReference type="SMART" id="SM00072">
    <property type="entry name" value="GuKc"/>
    <property type="match status" value="1"/>
</dbReference>
<keyword evidence="5 11" id="KW-0728">SH3 domain</keyword>
<dbReference type="CDD" id="cd06728">
    <property type="entry name" value="PDZ2_ZO1-like_ds"/>
    <property type="match status" value="1"/>
</dbReference>
<dbReference type="GO" id="GO:0090557">
    <property type="term" value="P:establishment of endothelial intestinal barrier"/>
    <property type="evidence" value="ECO:0007669"/>
    <property type="project" value="TreeGrafter"/>
</dbReference>
<feature type="region of interest" description="Disordered" evidence="12">
    <location>
        <begin position="788"/>
        <end position="840"/>
    </location>
</feature>
<dbReference type="SUPFAM" id="SSF50044">
    <property type="entry name" value="SH3-domain"/>
    <property type="match status" value="1"/>
</dbReference>
<dbReference type="GO" id="GO:0050839">
    <property type="term" value="F:cell adhesion molecule binding"/>
    <property type="evidence" value="ECO:0007669"/>
    <property type="project" value="TreeGrafter"/>
</dbReference>
<dbReference type="GO" id="GO:0098609">
    <property type="term" value="P:cell-cell adhesion"/>
    <property type="evidence" value="ECO:0007669"/>
    <property type="project" value="TreeGrafter"/>
</dbReference>
<evidence type="ECO:0000256" key="1">
    <source>
        <dbReference type="ARBA" id="ARBA00004413"/>
    </source>
</evidence>
<feature type="compositionally biased region" description="Basic and acidic residues" evidence="12">
    <location>
        <begin position="62"/>
        <end position="91"/>
    </location>
</feature>
<dbReference type="SMART" id="SM00326">
    <property type="entry name" value="SH3"/>
    <property type="match status" value="1"/>
</dbReference>
<dbReference type="PROSITE" id="PS50052">
    <property type="entry name" value="GUANYLATE_KINASE_2"/>
    <property type="match status" value="1"/>
</dbReference>
<evidence type="ECO:0000256" key="8">
    <source>
        <dbReference type="ARBA" id="ARBA00022737"/>
    </source>
</evidence>
<comment type="subcellular location">
    <subcellularLocation>
        <location evidence="2">Cell junction</location>
        <location evidence="2">Tight junction</location>
    </subcellularLocation>
    <subcellularLocation>
        <location evidence="1">Cell membrane</location>
        <topology evidence="1">Peripheral membrane protein</topology>
        <orientation evidence="1">Cytoplasmic side</orientation>
    </subcellularLocation>
</comment>
<sequence>MDNVPHSFAVQSLRKCGKVARIMVKRPRKVAVHSLKQPPSPGGDSQEYAPSTHYYDADNDNDWYHTEGRDHISDSKAYLDPEYRGGRDSNQRGRSRGRSRERSSPSPDRSRREGSRGRALDSSAERQRYHSQGRSPGDSYRTEDKYEGGGGGGGGKGARYRSRDHLNDNPPSPEPSRELKPLEKPVNVLLVKNRPSEEYGLRLGSQIFIKQMTSTGLAAMDGNLQEGDIILKINGTVTENLSLHDAGKLIEKSRGKLQLVVQRDRRQILVRIPPLADSDSDNDDMSEMESYHSYSPPEERRSRQSDLSSHSSNERDNPSMYFPFGRPNTVMVNFQKGDSVGLRLAGGNDVGIFIASVQEGSPAEEEGLRVGDQILKVNNVDFQGVVREEAVLFLLEIPKGEVVTILAQSKPDVYNDILVSGRGDSFFIRTHFEYERETPQSLAFSRGDIFKVVDTLYDGKLGNWLAVRVGKDKELLEKGIIPNKSRAEQMASVQSSHKAVAGDRAEFWRLRGHRSLKRKDLRKSKENLSSQTLATRFPAYERVVLREAGFRRPVVLFGCIADAANEKLAAEMPDLFVIAKTEPKDAGSEKSSGVVRLNTIRQIIEQDKHALLDVTPKAVDTLNYTQWYPIVIFFNPDSKHGIKALRQRIAPNSNRSAHKLYEQAVKLRKTCSHLFTATIDLNSANDAWYGGVKDSIREQQMQAVWVSDGKDMERLSFLSADYLSMDSRLTSDMDDTADEGGAYTDNDADVEMMHISAISRSSEPVTAEEVRVRYTNARAHTRTYLSLRDSPVLVSGSSNPHHRHRQHHPPPPSSSRSYESPSSSSPASSNNDPPPPISRSAASLFHHVALPSAAMVACRQQGEAAEDSPVDDPSMRTFLGKIKAFEKMDHFARAQRILEVQEAQNARVVMYAPMSSGDLENLVMLCFLCVIMSDGTDNKIQLNCHTKMFTVNVAKYITVSSLSVRDV</sequence>
<keyword evidence="10" id="KW-0472">Membrane</keyword>
<name>A0A671VEZ2_SPAAU</name>
<keyword evidence="9" id="KW-0965">Cell junction</keyword>
<protein>
    <submittedName>
        <fullName evidence="16">Tight junction protein 2b (zona occludens 2)</fullName>
    </submittedName>
</protein>
<dbReference type="GO" id="GO:0045216">
    <property type="term" value="P:cell-cell junction organization"/>
    <property type="evidence" value="ECO:0007669"/>
    <property type="project" value="TreeGrafter"/>
</dbReference>
<dbReference type="PANTHER" id="PTHR13865:SF26">
    <property type="entry name" value="TIGHT JUNCTION PROTEIN ZO-2"/>
    <property type="match status" value="1"/>
</dbReference>
<dbReference type="Pfam" id="PF00625">
    <property type="entry name" value="Guanylate_kin"/>
    <property type="match status" value="1"/>
</dbReference>
<dbReference type="PROSITE" id="PS50106">
    <property type="entry name" value="PDZ"/>
    <property type="match status" value="2"/>
</dbReference>
<dbReference type="PANTHER" id="PTHR13865">
    <property type="entry name" value="TIGHT JUNCTION PROTEIN"/>
    <property type="match status" value="1"/>
</dbReference>
<dbReference type="InterPro" id="IPR005417">
    <property type="entry name" value="ZO"/>
</dbReference>
<dbReference type="GO" id="GO:0150105">
    <property type="term" value="P:protein localization to cell-cell junction"/>
    <property type="evidence" value="ECO:0007669"/>
    <property type="project" value="TreeGrafter"/>
</dbReference>
<dbReference type="AlphaFoldDB" id="A0A671VEZ2"/>
<dbReference type="FunFam" id="2.30.42.10:FF:000013">
    <property type="entry name" value="Putative tight junction protein ZO-1"/>
    <property type="match status" value="1"/>
</dbReference>
<accession>A0A671VEZ2</accession>
<feature type="compositionally biased region" description="Gly residues" evidence="12">
    <location>
        <begin position="148"/>
        <end position="157"/>
    </location>
</feature>
<dbReference type="InterPro" id="IPR008145">
    <property type="entry name" value="GK/Ca_channel_bsu"/>
</dbReference>
<feature type="region of interest" description="Disordered" evidence="12">
    <location>
        <begin position="28"/>
        <end position="181"/>
    </location>
</feature>
<organism evidence="16 17">
    <name type="scientific">Sparus aurata</name>
    <name type="common">Gilthead sea bream</name>
    <dbReference type="NCBI Taxonomy" id="8175"/>
    <lineage>
        <taxon>Eukaryota</taxon>
        <taxon>Metazoa</taxon>
        <taxon>Chordata</taxon>
        <taxon>Craniata</taxon>
        <taxon>Vertebrata</taxon>
        <taxon>Euteleostomi</taxon>
        <taxon>Actinopterygii</taxon>
        <taxon>Neopterygii</taxon>
        <taxon>Teleostei</taxon>
        <taxon>Neoteleostei</taxon>
        <taxon>Acanthomorphata</taxon>
        <taxon>Eupercaria</taxon>
        <taxon>Spariformes</taxon>
        <taxon>Sparidae</taxon>
        <taxon>Sparus</taxon>
    </lineage>
</organism>
<dbReference type="Pfam" id="PF00595">
    <property type="entry name" value="PDZ"/>
    <property type="match status" value="2"/>
</dbReference>
<keyword evidence="8" id="KW-0677">Repeat</keyword>
<evidence type="ECO:0000313" key="17">
    <source>
        <dbReference type="Proteomes" id="UP000472265"/>
    </source>
</evidence>
<dbReference type="InterPro" id="IPR036028">
    <property type="entry name" value="SH3-like_dom_sf"/>
</dbReference>
<dbReference type="PRINTS" id="PR01597">
    <property type="entry name" value="ZONOCCLUDNS"/>
</dbReference>
<reference evidence="16" key="2">
    <citation type="submission" date="2025-08" db="UniProtKB">
        <authorList>
            <consortium name="Ensembl"/>
        </authorList>
    </citation>
    <scope>IDENTIFICATION</scope>
</reference>
<feature type="region of interest" description="Disordered" evidence="12">
    <location>
        <begin position="272"/>
        <end position="322"/>
    </location>
</feature>
<dbReference type="GO" id="GO:1905605">
    <property type="term" value="P:positive regulation of blood-brain barrier permeability"/>
    <property type="evidence" value="ECO:0007669"/>
    <property type="project" value="TreeGrafter"/>
</dbReference>
<evidence type="ECO:0000256" key="3">
    <source>
        <dbReference type="ARBA" id="ARBA00007014"/>
    </source>
</evidence>
<keyword evidence="7" id="KW-0597">Phosphoprotein</keyword>
<feature type="compositionally biased region" description="Basic and acidic residues" evidence="12">
    <location>
        <begin position="98"/>
        <end position="128"/>
    </location>
</feature>
<reference evidence="16" key="1">
    <citation type="submission" date="2021-04" db="EMBL/GenBank/DDBJ databases">
        <authorList>
            <consortium name="Wellcome Sanger Institute Data Sharing"/>
        </authorList>
    </citation>
    <scope>NUCLEOTIDE SEQUENCE [LARGE SCALE GENOMIC DNA]</scope>
</reference>
<gene>
    <name evidence="16" type="primary">TJP2</name>
    <name evidence="16" type="synonym">tjp2</name>
</gene>
<evidence type="ECO:0000256" key="12">
    <source>
        <dbReference type="SAM" id="MobiDB-lite"/>
    </source>
</evidence>
<reference evidence="16" key="3">
    <citation type="submission" date="2025-09" db="UniProtKB">
        <authorList>
            <consortium name="Ensembl"/>
        </authorList>
    </citation>
    <scope>IDENTIFICATION</scope>
</reference>
<feature type="domain" description="Guanylate kinase-like" evidence="14">
    <location>
        <begin position="595"/>
        <end position="697"/>
    </location>
</feature>
<dbReference type="PROSITE" id="PS50002">
    <property type="entry name" value="SH3"/>
    <property type="match status" value="1"/>
</dbReference>
<feature type="compositionally biased region" description="Low complexity" evidence="12">
    <location>
        <begin position="814"/>
        <end position="831"/>
    </location>
</feature>
<feature type="domain" description="PDZ" evidence="15">
    <location>
        <begin position="187"/>
        <end position="265"/>
    </location>
</feature>
<dbReference type="CDD" id="cd06729">
    <property type="entry name" value="PDZ3_ZO1-like_domain"/>
    <property type="match status" value="1"/>
</dbReference>
<dbReference type="FunFam" id="2.30.42.10:FF:000009">
    <property type="entry name" value="Putative tight junction protein ZO-1"/>
    <property type="match status" value="1"/>
</dbReference>
<evidence type="ECO:0000259" key="13">
    <source>
        <dbReference type="PROSITE" id="PS50002"/>
    </source>
</evidence>
<evidence type="ECO:0000256" key="5">
    <source>
        <dbReference type="ARBA" id="ARBA00022443"/>
    </source>
</evidence>